<accession>A0A0A7PIE0</accession>
<name>A0A0A7PIE0_9SPHN</name>
<protein>
    <submittedName>
        <fullName evidence="1">Putative secreted protein</fullName>
    </submittedName>
</protein>
<proteinExistence type="predicted"/>
<evidence type="ECO:0000313" key="2">
    <source>
        <dbReference type="Proteomes" id="UP000030907"/>
    </source>
</evidence>
<dbReference type="STRING" id="1515612.SKP52_14380"/>
<dbReference type="KEGG" id="sphk:SKP52_14380"/>
<dbReference type="EMBL" id="CP009122">
    <property type="protein sequence ID" value="AJA09760.1"/>
    <property type="molecule type" value="Genomic_DNA"/>
</dbReference>
<dbReference type="RefSeq" id="WP_039575731.1">
    <property type="nucleotide sequence ID" value="NZ_CP009122.1"/>
</dbReference>
<sequence length="116" mass="12672">MSPLRAVGAVALVMLTGLVVTADARERRHHGGGYHENYWEKRRDARRIGVVTGALATGVAGAVANKRVDDNYEECVSARSYGDYPVDCEEIRYREQRRGAVVTGVVAGRTARIIAN</sequence>
<reference evidence="1 2" key="1">
    <citation type="journal article" date="2015" name="Int. J. Syst. Evol. Microbiol.">
        <title>Description of Sphingopyxis fribergensis sp. nov. - a soil bacterium with the ability to degrade styrene and phenylacetic acid.</title>
        <authorList>
            <person name="Oelschlagel M."/>
            <person name="Ruckert C."/>
            <person name="Kalinowski J."/>
            <person name="Schmidt G."/>
            <person name="Schlomann M."/>
            <person name="Tischler D."/>
        </authorList>
    </citation>
    <scope>NUCLEOTIDE SEQUENCE [LARGE SCALE GENOMIC DNA]</scope>
    <source>
        <strain evidence="1 2">Kp5.2</strain>
    </source>
</reference>
<organism evidence="1 2">
    <name type="scientific">Sphingopyxis fribergensis</name>
    <dbReference type="NCBI Taxonomy" id="1515612"/>
    <lineage>
        <taxon>Bacteria</taxon>
        <taxon>Pseudomonadati</taxon>
        <taxon>Pseudomonadota</taxon>
        <taxon>Alphaproteobacteria</taxon>
        <taxon>Sphingomonadales</taxon>
        <taxon>Sphingomonadaceae</taxon>
        <taxon>Sphingopyxis</taxon>
    </lineage>
</organism>
<dbReference type="AlphaFoldDB" id="A0A0A7PIE0"/>
<dbReference type="Proteomes" id="UP000030907">
    <property type="component" value="Chromosome"/>
</dbReference>
<gene>
    <name evidence="1" type="ORF">SKP52_14380</name>
</gene>
<keyword evidence="2" id="KW-1185">Reference proteome</keyword>
<dbReference type="HOGENOM" id="CLU_2095294_0_0_5"/>
<evidence type="ECO:0000313" key="1">
    <source>
        <dbReference type="EMBL" id="AJA09760.1"/>
    </source>
</evidence>